<keyword evidence="5 8" id="KW-0808">Transferase</keyword>
<dbReference type="HAMAP" id="MF_00835">
    <property type="entry name" value="BioC"/>
    <property type="match status" value="1"/>
</dbReference>
<evidence type="ECO:0000256" key="1">
    <source>
        <dbReference type="ARBA" id="ARBA00000852"/>
    </source>
</evidence>
<keyword evidence="4 8" id="KW-0489">Methyltransferase</keyword>
<keyword evidence="7 8" id="KW-0093">Biotin biosynthesis</keyword>
<evidence type="ECO:0000256" key="2">
    <source>
        <dbReference type="ARBA" id="ARBA00004746"/>
    </source>
</evidence>
<comment type="function">
    <text evidence="8">Converts the free carboxyl group of a malonyl-thioester to its methyl ester by transfer of a methyl group from S-adenosyl-L-methionine (SAM). It allows to synthesize pimeloyl-ACP via the fatty acid synthetic pathway.</text>
</comment>
<evidence type="ECO:0000256" key="5">
    <source>
        <dbReference type="ARBA" id="ARBA00022679"/>
    </source>
</evidence>
<comment type="similarity">
    <text evidence="8">Belongs to the methyltransferase superfamily.</text>
</comment>
<dbReference type="Gene3D" id="3.40.50.150">
    <property type="entry name" value="Vaccinia Virus protein VP39"/>
    <property type="match status" value="1"/>
</dbReference>
<feature type="domain" description="Methyltransferase type 11" evidence="9">
    <location>
        <begin position="58"/>
        <end position="162"/>
    </location>
</feature>
<evidence type="ECO:0000256" key="8">
    <source>
        <dbReference type="HAMAP-Rule" id="MF_00835"/>
    </source>
</evidence>
<reference evidence="10 11" key="1">
    <citation type="journal article" date="2017" name="Front. Microbiol.">
        <title>Genome of Ca. Pandoraea novymonadis, an Endosymbiotic Bacterium of the Trypanosomatid Novymonas esmeraldas.</title>
        <authorList>
            <person name="Kostygov A.Y."/>
            <person name="Butenko A."/>
            <person name="Nenarokova A."/>
            <person name="Tashyreva D."/>
            <person name="Flegontov P."/>
            <person name="Lukes J."/>
            <person name="Yurchenko V."/>
        </authorList>
    </citation>
    <scope>NUCLEOTIDE SEQUENCE [LARGE SCALE GENOMIC DNA]</scope>
    <source>
        <strain evidence="10 11">E262</strain>
    </source>
</reference>
<evidence type="ECO:0000256" key="6">
    <source>
        <dbReference type="ARBA" id="ARBA00022691"/>
    </source>
</evidence>
<keyword evidence="6 8" id="KW-0949">S-adenosyl-L-methionine</keyword>
<dbReference type="SUPFAM" id="SSF53335">
    <property type="entry name" value="S-adenosyl-L-methionine-dependent methyltransferases"/>
    <property type="match status" value="1"/>
</dbReference>
<evidence type="ECO:0000256" key="7">
    <source>
        <dbReference type="ARBA" id="ARBA00022756"/>
    </source>
</evidence>
<dbReference type="PANTHER" id="PTHR13090:SF1">
    <property type="entry name" value="ARGININE-HYDROXYLASE NDUFAF5, MITOCHONDRIAL"/>
    <property type="match status" value="1"/>
</dbReference>
<dbReference type="InterPro" id="IPR011814">
    <property type="entry name" value="BioC"/>
</dbReference>
<comment type="catalytic activity">
    <reaction evidence="1 8">
        <text>malonyl-[ACP] + S-adenosyl-L-methionine = malonyl-[ACP] methyl ester + S-adenosyl-L-homocysteine</text>
        <dbReference type="Rhea" id="RHEA:17105"/>
        <dbReference type="Rhea" id="RHEA-COMP:9623"/>
        <dbReference type="Rhea" id="RHEA-COMP:9954"/>
        <dbReference type="ChEBI" id="CHEBI:57856"/>
        <dbReference type="ChEBI" id="CHEBI:59789"/>
        <dbReference type="ChEBI" id="CHEBI:78449"/>
        <dbReference type="ChEBI" id="CHEBI:78845"/>
        <dbReference type="EC" id="2.1.1.197"/>
    </reaction>
</comment>
<proteinExistence type="inferred from homology"/>
<comment type="pathway">
    <text evidence="2 8">Cofactor biosynthesis; biotin biosynthesis.</text>
</comment>
<dbReference type="InterPro" id="IPR029063">
    <property type="entry name" value="SAM-dependent_MTases_sf"/>
</dbReference>
<evidence type="ECO:0000313" key="10">
    <source>
        <dbReference type="EMBL" id="PSB91751.1"/>
    </source>
</evidence>
<evidence type="ECO:0000313" key="11">
    <source>
        <dbReference type="Proteomes" id="UP000242660"/>
    </source>
</evidence>
<name>A0ABX5FDH3_9BURK</name>
<gene>
    <name evidence="8 10" type="primary">bioC</name>
    <name evidence="10" type="ORF">BZL35_00793</name>
</gene>
<dbReference type="CDD" id="cd02440">
    <property type="entry name" value="AdoMet_MTases"/>
    <property type="match status" value="1"/>
</dbReference>
<protein>
    <recommendedName>
        <fullName evidence="3 8">Malonyl-[acyl-carrier protein] O-methyltransferase</fullName>
        <shortName evidence="8">Malonyl-ACP O-methyltransferase</shortName>
        <ecNumber evidence="3 8">2.1.1.197</ecNumber>
    </recommendedName>
    <alternativeName>
        <fullName evidence="8">Biotin synthesis protein BioC</fullName>
    </alternativeName>
</protein>
<dbReference type="PANTHER" id="PTHR13090">
    <property type="entry name" value="ARGININE-HYDROXYLASE NDUFAF5, MITOCHONDRIAL"/>
    <property type="match status" value="1"/>
</dbReference>
<accession>A0ABX5FDH3</accession>
<keyword evidence="11" id="KW-1185">Reference proteome</keyword>
<evidence type="ECO:0000259" key="9">
    <source>
        <dbReference type="Pfam" id="PF08241"/>
    </source>
</evidence>
<dbReference type="EMBL" id="MUHY01000002">
    <property type="protein sequence ID" value="PSB91751.1"/>
    <property type="molecule type" value="Genomic_DNA"/>
</dbReference>
<sequence>MNKIEVKSGTSFFSSRFLRAVFDRRALHWADADFLMREIAERLASRLDYIKIQPRRLLDAGCSTGADLLTLGARYPQAYRIGLDLSEAMTNAAASKCCRTGWHMLQTTHGPGIIQGDFSKIPLRNSSVDLLWSNLALHWYQEPHRVIPEWHRVLTNNGLLMFSAFGPDTLRELRAAWKEVSAFPQLELMPTDMHDLGDMLVQSHFDTPVVDMESITMTFETPQALLRDVRLLGVNLQPMLSVSLTGKQYYSSLLAALERQRRADGTLMLTFEIIYGHAWKVASRTDATGNAVIRVQDIQRDGRRYHT</sequence>
<comment type="caution">
    <text evidence="10">The sequence shown here is derived from an EMBL/GenBank/DDBJ whole genome shotgun (WGS) entry which is preliminary data.</text>
</comment>
<organism evidence="10 11">
    <name type="scientific">Candidatus Pandoraea novymonadis</name>
    <dbReference type="NCBI Taxonomy" id="1808959"/>
    <lineage>
        <taxon>Bacteria</taxon>
        <taxon>Pseudomonadati</taxon>
        <taxon>Pseudomonadota</taxon>
        <taxon>Betaproteobacteria</taxon>
        <taxon>Burkholderiales</taxon>
        <taxon>Burkholderiaceae</taxon>
        <taxon>Pandoraea</taxon>
    </lineage>
</organism>
<dbReference type="InterPro" id="IPR050602">
    <property type="entry name" value="Malonyl-ACP_OMT"/>
</dbReference>
<dbReference type="Proteomes" id="UP000242660">
    <property type="component" value="Unassembled WGS sequence"/>
</dbReference>
<dbReference type="Pfam" id="PF08241">
    <property type="entry name" value="Methyltransf_11"/>
    <property type="match status" value="1"/>
</dbReference>
<evidence type="ECO:0000256" key="3">
    <source>
        <dbReference type="ARBA" id="ARBA00012327"/>
    </source>
</evidence>
<evidence type="ECO:0000256" key="4">
    <source>
        <dbReference type="ARBA" id="ARBA00022603"/>
    </source>
</evidence>
<dbReference type="RefSeq" id="WP_106182933.1">
    <property type="nucleotide sequence ID" value="NZ_MUHY01000002.1"/>
</dbReference>
<dbReference type="EC" id="2.1.1.197" evidence="3 8"/>
<dbReference type="InterPro" id="IPR013216">
    <property type="entry name" value="Methyltransf_11"/>
</dbReference>